<name>A0ABU5ELS9_9FLAO</name>
<evidence type="ECO:0000313" key="9">
    <source>
        <dbReference type="EMBL" id="MDY2587292.1"/>
    </source>
</evidence>
<dbReference type="Pfam" id="PF03772">
    <property type="entry name" value="Competence"/>
    <property type="match status" value="1"/>
</dbReference>
<feature type="transmembrane region" description="Helical" evidence="6">
    <location>
        <begin position="357"/>
        <end position="375"/>
    </location>
</feature>
<feature type="transmembrane region" description="Helical" evidence="6">
    <location>
        <begin position="414"/>
        <end position="442"/>
    </location>
</feature>
<protein>
    <submittedName>
        <fullName evidence="9">ComEC/Rec2 family competence protein</fullName>
    </submittedName>
</protein>
<reference evidence="9 10" key="1">
    <citation type="submission" date="2023-11" db="EMBL/GenBank/DDBJ databases">
        <title>Winogradskyella pelagius sp. nov., isolated from coastal sediment.</title>
        <authorList>
            <person name="Li F."/>
        </authorList>
    </citation>
    <scope>NUCLEOTIDE SEQUENCE [LARGE SCALE GENOMIC DNA]</scope>
    <source>
        <strain evidence="9 10">KCTC 23502</strain>
    </source>
</reference>
<dbReference type="NCBIfam" id="TIGR00360">
    <property type="entry name" value="ComEC_N-term"/>
    <property type="match status" value="1"/>
</dbReference>
<proteinExistence type="predicted"/>
<dbReference type="InterPro" id="IPR052159">
    <property type="entry name" value="Competence_DNA_uptake"/>
</dbReference>
<dbReference type="Proteomes" id="UP001285855">
    <property type="component" value="Unassembled WGS sequence"/>
</dbReference>
<feature type="transmembrane region" description="Helical" evidence="6">
    <location>
        <begin position="480"/>
        <end position="499"/>
    </location>
</feature>
<feature type="transmembrane region" description="Helical" evidence="6">
    <location>
        <begin position="31"/>
        <end position="48"/>
    </location>
</feature>
<dbReference type="PANTHER" id="PTHR30619">
    <property type="entry name" value="DNA INTERNALIZATION/COMPETENCE PROTEIN COMEC/REC2"/>
    <property type="match status" value="1"/>
</dbReference>
<evidence type="ECO:0000313" key="10">
    <source>
        <dbReference type="Proteomes" id="UP001285855"/>
    </source>
</evidence>
<organism evidence="9 10">
    <name type="scientific">Winogradskyella aquimaris</name>
    <dbReference type="NCBI Taxonomy" id="864074"/>
    <lineage>
        <taxon>Bacteria</taxon>
        <taxon>Pseudomonadati</taxon>
        <taxon>Bacteroidota</taxon>
        <taxon>Flavobacteriia</taxon>
        <taxon>Flavobacteriales</taxon>
        <taxon>Flavobacteriaceae</taxon>
        <taxon>Winogradskyella</taxon>
    </lineage>
</organism>
<sequence>MKLLNFIIIKLTACLMVGIISAHYLKISFNLGLYLSIGLIGTVFYYYLRLKRKVSTAPFFAVITYCCMVSIGINAYNLQNEQLQPKHYTNLELKGVIDIVFKVKEHLKPDLYNDKYIVSLISANQKVANGKLLLNIKRDTTFNPLPVDCIIYTKSDLSDIQKPLNPHQFDYSNYLQLKQVYKQTYLKPNDILILSEQPTSIYGFADRLRTKVNTELLKAGFQKDVLSIINALLLGQRQTIDQSIYNNYVNSGTIHILAVSGLHVGILLLILNFVFKPLLLLKYGRILRPLIIVFLLWLFAIIAGLSPSVTRAVSMFSLISIAMHLKRPTNIYNTLAISAFLILLVKPTFLFEVGFQMSYLAVLGIVSIQPILYKLWQPKYWIIDKPWQIFTVTLAAQFGVVPISLLYFHQFPGLFFISNLIVIPFLGLILGLGLLVIVLALLNFLPKTLAEIYSLIIESLNGFIAWIAQFEQFLFRDIPFTLLQVICTYAIIISAVQFYKFKTFKWVSLCLISIICLQTTYVYNNVKDKDDTFIVFNKSRFSILGLRAHNKLEVHHNVDSLKLKDDAIIKNYKVGEQIDFVTLDSLQHVYQFKNNTILVMDSLGLYKGLSFHPNLILLRNSPRINLNRVIDSLRPQQIIADASNYKSYVERWKATCRAKKIPFHYTNEKGAFIIK</sequence>
<evidence type="ECO:0000256" key="4">
    <source>
        <dbReference type="ARBA" id="ARBA00022989"/>
    </source>
</evidence>
<feature type="transmembrane region" description="Helical" evidence="6">
    <location>
        <begin position="254"/>
        <end position="274"/>
    </location>
</feature>
<dbReference type="PANTHER" id="PTHR30619:SF1">
    <property type="entry name" value="RECOMBINATION PROTEIN 2"/>
    <property type="match status" value="1"/>
</dbReference>
<evidence type="ECO:0000256" key="2">
    <source>
        <dbReference type="ARBA" id="ARBA00022475"/>
    </source>
</evidence>
<keyword evidence="3 6" id="KW-0812">Transmembrane</keyword>
<evidence type="ECO:0000259" key="8">
    <source>
        <dbReference type="Pfam" id="PF13567"/>
    </source>
</evidence>
<evidence type="ECO:0000256" key="1">
    <source>
        <dbReference type="ARBA" id="ARBA00004651"/>
    </source>
</evidence>
<feature type="transmembrane region" description="Helical" evidence="6">
    <location>
        <begin position="449"/>
        <end position="468"/>
    </location>
</feature>
<feature type="transmembrane region" description="Helical" evidence="6">
    <location>
        <begin position="286"/>
        <end position="303"/>
    </location>
</feature>
<evidence type="ECO:0000256" key="5">
    <source>
        <dbReference type="ARBA" id="ARBA00023136"/>
    </source>
</evidence>
<dbReference type="InterPro" id="IPR025405">
    <property type="entry name" value="DUF4131"/>
</dbReference>
<evidence type="ECO:0000256" key="6">
    <source>
        <dbReference type="SAM" id="Phobius"/>
    </source>
</evidence>
<accession>A0ABU5ELS9</accession>
<feature type="domain" description="ComEC/Rec2-related protein" evidence="7">
    <location>
        <begin position="232"/>
        <end position="495"/>
    </location>
</feature>
<evidence type="ECO:0000256" key="3">
    <source>
        <dbReference type="ARBA" id="ARBA00022692"/>
    </source>
</evidence>
<feature type="transmembrane region" description="Helical" evidence="6">
    <location>
        <begin position="332"/>
        <end position="351"/>
    </location>
</feature>
<keyword evidence="5 6" id="KW-0472">Membrane</keyword>
<keyword evidence="2" id="KW-1003">Cell membrane</keyword>
<comment type="caution">
    <text evidence="9">The sequence shown here is derived from an EMBL/GenBank/DDBJ whole genome shotgun (WGS) entry which is preliminary data.</text>
</comment>
<keyword evidence="10" id="KW-1185">Reference proteome</keyword>
<evidence type="ECO:0000259" key="7">
    <source>
        <dbReference type="Pfam" id="PF03772"/>
    </source>
</evidence>
<gene>
    <name evidence="9" type="ORF">SNF14_08070</name>
</gene>
<feature type="domain" description="DUF4131" evidence="8">
    <location>
        <begin position="32"/>
        <end position="190"/>
    </location>
</feature>
<feature type="transmembrane region" description="Helical" evidence="6">
    <location>
        <begin position="506"/>
        <end position="523"/>
    </location>
</feature>
<keyword evidence="4 6" id="KW-1133">Transmembrane helix</keyword>
<feature type="transmembrane region" description="Helical" evidence="6">
    <location>
        <begin position="7"/>
        <end position="25"/>
    </location>
</feature>
<dbReference type="InterPro" id="IPR004477">
    <property type="entry name" value="ComEC_N"/>
</dbReference>
<feature type="transmembrane region" description="Helical" evidence="6">
    <location>
        <begin position="387"/>
        <end position="408"/>
    </location>
</feature>
<feature type="transmembrane region" description="Helical" evidence="6">
    <location>
        <begin position="57"/>
        <end position="76"/>
    </location>
</feature>
<dbReference type="EMBL" id="JAXDAE010000007">
    <property type="protein sequence ID" value="MDY2587292.1"/>
    <property type="molecule type" value="Genomic_DNA"/>
</dbReference>
<comment type="subcellular location">
    <subcellularLocation>
        <location evidence="1">Cell membrane</location>
        <topology evidence="1">Multi-pass membrane protein</topology>
    </subcellularLocation>
</comment>
<dbReference type="Pfam" id="PF13567">
    <property type="entry name" value="DUF4131"/>
    <property type="match status" value="1"/>
</dbReference>
<dbReference type="RefSeq" id="WP_320555662.1">
    <property type="nucleotide sequence ID" value="NZ_JAXDAE010000007.1"/>
</dbReference>